<proteinExistence type="predicted"/>
<name>A0ABX6ILB1_9ACTN</name>
<feature type="transmembrane region" description="Helical" evidence="2">
    <location>
        <begin position="92"/>
        <end position="110"/>
    </location>
</feature>
<feature type="transmembrane region" description="Helical" evidence="2">
    <location>
        <begin position="144"/>
        <end position="161"/>
    </location>
</feature>
<evidence type="ECO:0000313" key="3">
    <source>
        <dbReference type="EMBL" id="QHN36570.1"/>
    </source>
</evidence>
<keyword evidence="4" id="KW-1185">Reference proteome</keyword>
<evidence type="ECO:0000313" key="4">
    <source>
        <dbReference type="Proteomes" id="UP001059836"/>
    </source>
</evidence>
<keyword evidence="2" id="KW-1133">Transmembrane helix</keyword>
<feature type="region of interest" description="Disordered" evidence="1">
    <location>
        <begin position="348"/>
        <end position="373"/>
    </location>
</feature>
<protein>
    <submittedName>
        <fullName evidence="3">Uncharacterized protein</fullName>
    </submittedName>
</protein>
<evidence type="ECO:0000256" key="2">
    <source>
        <dbReference type="SAM" id="Phobius"/>
    </source>
</evidence>
<sequence>MIDPDVIEPAVIDPDVIDPPGPRTAQTDVRVLLGMTTGAAWALAGLFLVSKTIQMIMVSGDVHPRWPSVLLLLVVALCGLALLAAPGDRLPWPITAAMVVTVPILLYMVFTTTPSPTTAPQQTWPLATVAAICIYLSIRGRTAAAWILMIGCTVACSVWTTSTGQGIGEAGKLMATTVAGLAAATLFSLTIRPAVDNIYELRNRSVQTNAAQAAALAVLEENREQMRYLDAEVRPTLNRIARPEALTDVERAHCRRLEESLRDRVRAPVIAADAGASAAAARARARGVEVVMVDGHALDEVTAERRTAVLAGLAGALDSAVSGSVVVRVLPPGRQLLATVVIDPATEGGDPVRLEFGTGGGPDDDPAPPPVSI</sequence>
<feature type="transmembrane region" description="Helical" evidence="2">
    <location>
        <begin position="173"/>
        <end position="195"/>
    </location>
</feature>
<evidence type="ECO:0000256" key="1">
    <source>
        <dbReference type="SAM" id="MobiDB-lite"/>
    </source>
</evidence>
<feature type="transmembrane region" description="Helical" evidence="2">
    <location>
        <begin position="69"/>
        <end position="86"/>
    </location>
</feature>
<reference evidence="3" key="1">
    <citation type="journal article" date="2021" name="Nat. Microbiol.">
        <title>Cocultivation of an ultrasmall environmental parasitic bacterium with lytic ability against bacteria associated with wastewater foams.</title>
        <authorList>
            <person name="Batinovic S."/>
            <person name="Rose J.J.A."/>
            <person name="Ratcliffe J."/>
            <person name="Seviour R.J."/>
            <person name="Petrovski S."/>
        </authorList>
    </citation>
    <scope>NUCLEOTIDE SEQUENCE</scope>
    <source>
        <strain evidence="3">CON9</strain>
    </source>
</reference>
<dbReference type="Proteomes" id="UP001059836">
    <property type="component" value="Chromosome"/>
</dbReference>
<dbReference type="RefSeq" id="WP_213244837.1">
    <property type="nucleotide sequence ID" value="NZ_CP045806.1"/>
</dbReference>
<keyword evidence="2" id="KW-0472">Membrane</keyword>
<organism evidence="3 4">
    <name type="scientific">Gordonia pseudamarae</name>
    <dbReference type="NCBI Taxonomy" id="2831662"/>
    <lineage>
        <taxon>Bacteria</taxon>
        <taxon>Bacillati</taxon>
        <taxon>Actinomycetota</taxon>
        <taxon>Actinomycetes</taxon>
        <taxon>Mycobacteriales</taxon>
        <taxon>Gordoniaceae</taxon>
        <taxon>Gordonia</taxon>
    </lineage>
</organism>
<gene>
    <name evidence="3" type="ORF">GII31_18405</name>
</gene>
<feature type="transmembrane region" description="Helical" evidence="2">
    <location>
        <begin position="29"/>
        <end position="49"/>
    </location>
</feature>
<keyword evidence="2" id="KW-0812">Transmembrane</keyword>
<dbReference type="EMBL" id="CP045809">
    <property type="protein sequence ID" value="QHN36570.1"/>
    <property type="molecule type" value="Genomic_DNA"/>
</dbReference>
<accession>A0ABX6ILB1</accession>